<dbReference type="InterPro" id="IPR003593">
    <property type="entry name" value="AAA+_ATPase"/>
</dbReference>
<proteinExistence type="predicted"/>
<dbReference type="InterPro" id="IPR011990">
    <property type="entry name" value="TPR-like_helical_dom_sf"/>
</dbReference>
<comment type="caution">
    <text evidence="3">The sequence shown here is derived from an EMBL/GenBank/DDBJ whole genome shotgun (WGS) entry which is preliminary data.</text>
</comment>
<name>A0A0C2CTB0_9BACT</name>
<dbReference type="InterPro" id="IPR041664">
    <property type="entry name" value="AAA_16"/>
</dbReference>
<evidence type="ECO:0000313" key="4">
    <source>
        <dbReference type="Proteomes" id="UP000031599"/>
    </source>
</evidence>
<dbReference type="PANTHER" id="PTHR43642:SF1">
    <property type="entry name" value="HYBRID SIGNAL TRANSDUCTION HISTIDINE KINASE G"/>
    <property type="match status" value="1"/>
</dbReference>
<evidence type="ECO:0000259" key="2">
    <source>
        <dbReference type="SMART" id="SM00382"/>
    </source>
</evidence>
<evidence type="ECO:0000256" key="1">
    <source>
        <dbReference type="SAM" id="MobiDB-lite"/>
    </source>
</evidence>
<dbReference type="Proteomes" id="UP000031599">
    <property type="component" value="Unassembled WGS sequence"/>
</dbReference>
<dbReference type="SUPFAM" id="SSF48452">
    <property type="entry name" value="TPR-like"/>
    <property type="match status" value="1"/>
</dbReference>
<evidence type="ECO:0000313" key="3">
    <source>
        <dbReference type="EMBL" id="KIG12845.1"/>
    </source>
</evidence>
<feature type="region of interest" description="Disordered" evidence="1">
    <location>
        <begin position="1175"/>
        <end position="1196"/>
    </location>
</feature>
<dbReference type="InterPro" id="IPR027417">
    <property type="entry name" value="P-loop_NTPase"/>
</dbReference>
<dbReference type="Pfam" id="PF13191">
    <property type="entry name" value="AAA_16"/>
    <property type="match status" value="1"/>
</dbReference>
<organism evidence="3 4">
    <name type="scientific">Enhygromyxa salina</name>
    <dbReference type="NCBI Taxonomy" id="215803"/>
    <lineage>
        <taxon>Bacteria</taxon>
        <taxon>Pseudomonadati</taxon>
        <taxon>Myxococcota</taxon>
        <taxon>Polyangia</taxon>
        <taxon>Nannocystales</taxon>
        <taxon>Nannocystaceae</taxon>
        <taxon>Enhygromyxa</taxon>
    </lineage>
</organism>
<feature type="region of interest" description="Disordered" evidence="1">
    <location>
        <begin position="213"/>
        <end position="232"/>
    </location>
</feature>
<dbReference type="InterPro" id="IPR053159">
    <property type="entry name" value="Hybrid_Histidine_Kinase"/>
</dbReference>
<dbReference type="RefSeq" id="WP_052556885.1">
    <property type="nucleotide sequence ID" value="NZ_JMCC02000116.1"/>
</dbReference>
<accession>A0A0C2CTB0</accession>
<dbReference type="PANTHER" id="PTHR43642">
    <property type="entry name" value="HYBRID SIGNAL TRANSDUCTION HISTIDINE KINASE G"/>
    <property type="match status" value="1"/>
</dbReference>
<sequence length="1469" mass="159157">MATSRSLEPADLGRLSTIDPLTLEPGMIVWGRFCVVGKVRYASPLWSVPTTDLEREFGRPPHHRVSLQYLPISERHRERIRRAVVADEQVQPRVRATIDLPAGFALVHEPVDGEHLGAQLPARESRALALALTGLINRLHEANVRGISLRASDLRQSEGRFRLDGFEHVCGAGTAEQDVEGLVSLLRRVAGHHIGNILDPPPRSAAELWSRARTLSEDHGPPTTPLSQLPPFVGREQARRALESAFADAQIARSSVTLVCGAQGVGKSRLLEEFASWLRAGDRAVVLSGEYLRGCGESRAGLMGALGRLPAALASGPPDVSARVRERLTRRIGPLAGVLASYAPGLAELLDPELAPNKPIAIQAPAVEFEEGFARHAVAVAEAVRSLGSQERPLVILLDNLQLADRGSIAVLRRLLLEDRSHHTMIVAGLCGAAPSGLAEASDEGNWNPQRDPQLLLRRVVLVALTVAELERLIIAGLPGPVVHPTELAEILHEASRGNPLVAWATLQAWIESGVLVRGESEPWSLRKRKVARTSPKKVFGQRVEGASLDERWLALLAAAAGGHVDEAWFQRVSGWDPNRVASAVTGLESRGLMTKAGEASLRFPHELVRDLVIKRTPAGDVRRAHATISGWLASLGPRVSAARLAYHTDAALAQDSHADPKLAEMHLAAGREMLGVFDLERSGWHFTRALIERGKGTGRLAAVEGAADVALLGEKYEEAAQLYAEAVVETDDPLVASRIAAKAVHGLFRKSAASEAATIGRLALARADRPLPNANATWRLRTGMMQAKLRLRLGKSKPSDLADQLREQLCWLYARLAVVLALSEPQTAELCLLRALRHARGLDTAAAANVLALRGANLAIQGNLEEGKLLLSQATEIATSAHNDWAMAMTRHLRGHIVELPAGDYRQGLASLDEAVAHFRRTGDLSIAVSSLLFKAAYARNREPLPVLHGWLDEAAALNEVQGDTVVDLAIDALRLCLRARAGARNVVEAAASISARARARALVSYEGLLPHAYLALALLEVGEQARAREQVEFVFSPALERPHLPDFAYDLWVARALVLVRSRTPSDERLLDSAIHRLEKASRLSPRLGAFALLARVRQAMAAGKRDRARGAAEALISQLASHGQTHHALEAHRTLAELLRGSDVLAAREHVHLANELAEQLGLEQAREREIERERAAEQQDVPRVRGHDRSSRRHSSAYLRALARNELVEVSEVLERSRQVLLETVGNVSWLYLRAQPQLRVHGELMELQSLLVHLALCARDSVTEPEQLRAVGTLEQLDNARASNIPGASPGPWGRIAVSVLGTPTAIGVTGGVSACRQVATRLGGFLDVEQDGQLLTLAVYLPPERTTGSSAHPMPQLEAVPDLAGVYVLHPDPIIRETLAGAVSRLGYKCESGAPDDVDFRDLPSVEVLFVDGDTLASYAKQLPSGSRLVEIGSRIGRRGSEHATLRVPFAMGELRKFLEGEG</sequence>
<reference evidence="3 4" key="1">
    <citation type="submission" date="2014-12" db="EMBL/GenBank/DDBJ databases">
        <title>Genome assembly of Enhygromyxa salina DSM 15201.</title>
        <authorList>
            <person name="Sharma G."/>
            <person name="Subramanian S."/>
        </authorList>
    </citation>
    <scope>NUCLEOTIDE SEQUENCE [LARGE SCALE GENOMIC DNA]</scope>
    <source>
        <strain evidence="3 4">DSM 15201</strain>
    </source>
</reference>
<dbReference type="SMART" id="SM00382">
    <property type="entry name" value="AAA"/>
    <property type="match status" value="1"/>
</dbReference>
<gene>
    <name evidence="3" type="ORF">DB30_00963</name>
</gene>
<protein>
    <submittedName>
        <fullName evidence="3">Large transcriptional regulator</fullName>
    </submittedName>
</protein>
<dbReference type="SUPFAM" id="SSF52540">
    <property type="entry name" value="P-loop containing nucleoside triphosphate hydrolases"/>
    <property type="match status" value="1"/>
</dbReference>
<dbReference type="EMBL" id="JMCC02000116">
    <property type="protein sequence ID" value="KIG12845.1"/>
    <property type="molecule type" value="Genomic_DNA"/>
</dbReference>
<feature type="compositionally biased region" description="Basic and acidic residues" evidence="1">
    <location>
        <begin position="1175"/>
        <end position="1193"/>
    </location>
</feature>
<feature type="domain" description="AAA+ ATPase" evidence="2">
    <location>
        <begin position="253"/>
        <end position="488"/>
    </location>
</feature>